<gene>
    <name evidence="7" type="ORF">ECRASSUSDP1_LOCUS11782</name>
</gene>
<dbReference type="InterPro" id="IPR028565">
    <property type="entry name" value="MHD"/>
</dbReference>
<evidence type="ECO:0000256" key="2">
    <source>
        <dbReference type="ARBA" id="ARBA00022448"/>
    </source>
</evidence>
<dbReference type="InterPro" id="IPR036168">
    <property type="entry name" value="AP2_Mu_C_sf"/>
</dbReference>
<dbReference type="EMBL" id="CAMPGE010011650">
    <property type="protein sequence ID" value="CAI2370469.1"/>
    <property type="molecule type" value="Genomic_DNA"/>
</dbReference>
<dbReference type="Gene3D" id="2.60.40.1170">
    <property type="entry name" value="Mu homology domain, subdomain B"/>
    <property type="match status" value="2"/>
</dbReference>
<dbReference type="GO" id="GO:0012505">
    <property type="term" value="C:endomembrane system"/>
    <property type="evidence" value="ECO:0007669"/>
    <property type="project" value="UniProtKB-SubCell"/>
</dbReference>
<dbReference type="PIRSF" id="PIRSF005992">
    <property type="entry name" value="Clathrin_mu"/>
    <property type="match status" value="1"/>
</dbReference>
<keyword evidence="3 5" id="KW-0653">Protein transport</keyword>
<evidence type="ECO:0000259" key="6">
    <source>
        <dbReference type="PROSITE" id="PS51072"/>
    </source>
</evidence>
<keyword evidence="2 5" id="KW-0813">Transport</keyword>
<protein>
    <recommendedName>
        <fullName evidence="6">MHD domain-containing protein</fullName>
    </recommendedName>
</protein>
<keyword evidence="4" id="KW-0472">Membrane</keyword>
<dbReference type="GO" id="GO:0006886">
    <property type="term" value="P:intracellular protein transport"/>
    <property type="evidence" value="ECO:0007669"/>
    <property type="project" value="UniProtKB-UniRule"/>
</dbReference>
<evidence type="ECO:0000256" key="5">
    <source>
        <dbReference type="PIRNR" id="PIRNR005992"/>
    </source>
</evidence>
<dbReference type="InterPro" id="IPR011012">
    <property type="entry name" value="Longin-like_dom_sf"/>
</dbReference>
<dbReference type="InterPro" id="IPR050431">
    <property type="entry name" value="Adaptor_comp_med_subunit"/>
</dbReference>
<accession>A0AAD1UKH4</accession>
<dbReference type="AlphaFoldDB" id="A0AAD1UKH4"/>
<dbReference type="PROSITE" id="PS51072">
    <property type="entry name" value="MHD"/>
    <property type="match status" value="1"/>
</dbReference>
<dbReference type="Gene3D" id="3.30.450.60">
    <property type="match status" value="1"/>
</dbReference>
<dbReference type="PANTHER" id="PTHR10529">
    <property type="entry name" value="AP COMPLEX SUBUNIT MU"/>
    <property type="match status" value="1"/>
</dbReference>
<sequence length="432" mass="48991">MLEQFFILSDRGDTIITKAFRGELNRKEYEVFFRKVKFWKGDAPPVFHSDGVNYYFTKKYGMFFVLTSKELCSPSFVFDALYRTMKVFRDYLGVLDEEGIRKNFILIYEIVDEMYDFGYPQIMSTEVVKEFVINEAVVVSKPPSSAKPSIWNKNTVSSSAVTRPVSSTLSTKKKTKRQEIFVDIFDKITVLFNSNGFVINSSIDGVIQMKSYLTGNPELRLALNDNLIIGGSGEMGKSAITDCSFYECVDPTNFENTKTLTITPPDGEFLVMNYRITGEFQTPFRVYTFIDEVNPFQLQMVLKVRATFPGDHYAKNTEIKFPVPKSTSSVSFEASPTQEASYNKSEQNAKWVVKTFQGAREYSLTAKISLGKAAESSTRKEIGPISMNFDIHMFNVSGVTVKYLKIAGSTSKSGPHRWVRYVTQSSSYVART</sequence>
<dbReference type="CDD" id="cd14838">
    <property type="entry name" value="AP4_Mu_N"/>
    <property type="match status" value="1"/>
</dbReference>
<evidence type="ECO:0000256" key="1">
    <source>
        <dbReference type="ARBA" id="ARBA00004308"/>
    </source>
</evidence>
<dbReference type="Pfam" id="PF00928">
    <property type="entry name" value="Adap_comp_sub"/>
    <property type="match status" value="1"/>
</dbReference>
<comment type="subcellular location">
    <subcellularLocation>
        <location evidence="1">Endomembrane system</location>
    </subcellularLocation>
</comment>
<comment type="caution">
    <text evidence="7">The sequence shown here is derived from an EMBL/GenBank/DDBJ whole genome shotgun (WGS) entry which is preliminary data.</text>
</comment>
<dbReference type="FunFam" id="3.30.450.60:FF:000002">
    <property type="entry name" value="AP-2 complex subunit mu, putative"/>
    <property type="match status" value="1"/>
</dbReference>
<dbReference type="SUPFAM" id="SSF64356">
    <property type="entry name" value="SNARE-like"/>
    <property type="match status" value="1"/>
</dbReference>
<organism evidence="7 8">
    <name type="scientific">Euplotes crassus</name>
    <dbReference type="NCBI Taxonomy" id="5936"/>
    <lineage>
        <taxon>Eukaryota</taxon>
        <taxon>Sar</taxon>
        <taxon>Alveolata</taxon>
        <taxon>Ciliophora</taxon>
        <taxon>Intramacronucleata</taxon>
        <taxon>Spirotrichea</taxon>
        <taxon>Hypotrichia</taxon>
        <taxon>Euplotida</taxon>
        <taxon>Euplotidae</taxon>
        <taxon>Moneuplotes</taxon>
    </lineage>
</organism>
<proteinExistence type="inferred from homology"/>
<evidence type="ECO:0000256" key="3">
    <source>
        <dbReference type="ARBA" id="ARBA00022927"/>
    </source>
</evidence>
<name>A0AAD1UKH4_EUPCR</name>
<reference evidence="7" key="1">
    <citation type="submission" date="2023-07" db="EMBL/GenBank/DDBJ databases">
        <authorList>
            <consortium name="AG Swart"/>
            <person name="Singh M."/>
            <person name="Singh A."/>
            <person name="Seah K."/>
            <person name="Emmerich C."/>
        </authorList>
    </citation>
    <scope>NUCLEOTIDE SEQUENCE</scope>
    <source>
        <strain evidence="7">DP1</strain>
    </source>
</reference>
<dbReference type="InterPro" id="IPR001392">
    <property type="entry name" value="Clathrin_mu"/>
</dbReference>
<dbReference type="CDD" id="cd09253">
    <property type="entry name" value="AP-4_Mu4_Cterm"/>
    <property type="match status" value="1"/>
</dbReference>
<evidence type="ECO:0000313" key="8">
    <source>
        <dbReference type="Proteomes" id="UP001295684"/>
    </source>
</evidence>
<evidence type="ECO:0000313" key="7">
    <source>
        <dbReference type="EMBL" id="CAI2370469.1"/>
    </source>
</evidence>
<dbReference type="SUPFAM" id="SSF49447">
    <property type="entry name" value="Second domain of Mu2 adaptin subunit (ap50) of ap2 adaptor"/>
    <property type="match status" value="1"/>
</dbReference>
<dbReference type="Proteomes" id="UP001295684">
    <property type="component" value="Unassembled WGS sequence"/>
</dbReference>
<comment type="similarity">
    <text evidence="5">Belongs to the adaptor complexes medium subunit family.</text>
</comment>
<dbReference type="GO" id="GO:0016192">
    <property type="term" value="P:vesicle-mediated transport"/>
    <property type="evidence" value="ECO:0007669"/>
    <property type="project" value="InterPro"/>
</dbReference>
<dbReference type="PRINTS" id="PR00314">
    <property type="entry name" value="CLATHRINADPT"/>
</dbReference>
<feature type="domain" description="MHD" evidence="6">
    <location>
        <begin position="177"/>
        <end position="431"/>
    </location>
</feature>
<dbReference type="GO" id="GO:0030131">
    <property type="term" value="C:clathrin adaptor complex"/>
    <property type="evidence" value="ECO:0007669"/>
    <property type="project" value="UniProtKB-UniRule"/>
</dbReference>
<keyword evidence="8" id="KW-1185">Reference proteome</keyword>
<evidence type="ECO:0000256" key="4">
    <source>
        <dbReference type="ARBA" id="ARBA00023136"/>
    </source>
</evidence>